<dbReference type="InterPro" id="IPR015424">
    <property type="entry name" value="PyrdxlP-dep_Trfase"/>
</dbReference>
<organism evidence="6 7">
    <name type="scientific">Sulfobacillus benefaciens</name>
    <dbReference type="NCBI Taxonomy" id="453960"/>
    <lineage>
        <taxon>Bacteria</taxon>
        <taxon>Bacillati</taxon>
        <taxon>Bacillota</taxon>
        <taxon>Clostridia</taxon>
        <taxon>Eubacteriales</taxon>
        <taxon>Clostridiales Family XVII. Incertae Sedis</taxon>
        <taxon>Sulfobacillus</taxon>
    </lineage>
</organism>
<dbReference type="Proteomes" id="UP000242972">
    <property type="component" value="Unassembled WGS sequence"/>
</dbReference>
<dbReference type="PANTHER" id="PTHR43094">
    <property type="entry name" value="AMINOTRANSFERASE"/>
    <property type="match status" value="1"/>
</dbReference>
<dbReference type="FunFam" id="3.40.640.10:FF:000014">
    <property type="entry name" value="Adenosylmethionine-8-amino-7-oxononanoate aminotransferase, probable"/>
    <property type="match status" value="1"/>
</dbReference>
<comment type="caution">
    <text evidence="6">The sequence shown here is derived from an EMBL/GenBank/DDBJ whole genome shotgun (WGS) entry which is preliminary data.</text>
</comment>
<gene>
    <name evidence="6" type="ORF">C7B46_13665</name>
</gene>
<keyword evidence="2 6" id="KW-0032">Aminotransferase</keyword>
<dbReference type="AlphaFoldDB" id="A0A2T2XDN5"/>
<evidence type="ECO:0000256" key="5">
    <source>
        <dbReference type="RuleBase" id="RU003560"/>
    </source>
</evidence>
<evidence type="ECO:0000256" key="3">
    <source>
        <dbReference type="ARBA" id="ARBA00022679"/>
    </source>
</evidence>
<dbReference type="CDD" id="cd00610">
    <property type="entry name" value="OAT_like"/>
    <property type="match status" value="1"/>
</dbReference>
<keyword evidence="4 5" id="KW-0663">Pyridoxal phosphate</keyword>
<sequence>MGKSSEKNLSNLTLWDKNYLLHPDGALQRHRDTGGPIMVAGQGVWLWDSAGNQYLDGTGGLWLCQIGHGRSEMADVAYRQTKTLEYFTSFWDFTTQPTVELAAKLVSLTPAPFNHVFFTSGGSESVESALKMIRRYHILRGQPNRRLVISRNRAYHGVTWGALGATGLSAFREQFGDDFRDYVYAAAPYRYRCELCSSADRCTLDCVTTIETLITQHGPENIAAFIGEPVLGAGGMIDPPHADYWPRLAEILHHYNIPFILDEVVTGFGRTGRWFAMEHWGLQPDIITVAKGLASGYAPIGAVLVGDAIADTLYGSPDAFYHGHTYSGHPVASALALKNLEIIERERLVENASAVGAKLLSSLQAEAKSLPFVGEVRGFGMMLGIELVQSRTTKEPLMLNDLMVTTIFLRNGLIVRPVGNSLVLSPPLSMTMEEAQELIHRLVTGLHELGDHVPSI</sequence>
<dbReference type="Gene3D" id="3.90.1150.10">
    <property type="entry name" value="Aspartate Aminotransferase, domain 1"/>
    <property type="match status" value="1"/>
</dbReference>
<dbReference type="GO" id="GO:0008483">
    <property type="term" value="F:transaminase activity"/>
    <property type="evidence" value="ECO:0007669"/>
    <property type="project" value="UniProtKB-KW"/>
</dbReference>
<evidence type="ECO:0000256" key="1">
    <source>
        <dbReference type="ARBA" id="ARBA00008954"/>
    </source>
</evidence>
<reference evidence="6 7" key="1">
    <citation type="journal article" date="2014" name="BMC Genomics">
        <title>Comparison of environmental and isolate Sulfobacillus genomes reveals diverse carbon, sulfur, nitrogen, and hydrogen metabolisms.</title>
        <authorList>
            <person name="Justice N.B."/>
            <person name="Norman A."/>
            <person name="Brown C.T."/>
            <person name="Singh A."/>
            <person name="Thomas B.C."/>
            <person name="Banfield J.F."/>
        </authorList>
    </citation>
    <scope>NUCLEOTIDE SEQUENCE [LARGE SCALE GENOMIC DNA]</scope>
    <source>
        <strain evidence="6">AMDSBA4</strain>
    </source>
</reference>
<accession>A0A2T2XDN5</accession>
<dbReference type="GO" id="GO:0030170">
    <property type="term" value="F:pyridoxal phosphate binding"/>
    <property type="evidence" value="ECO:0007669"/>
    <property type="project" value="InterPro"/>
</dbReference>
<comment type="similarity">
    <text evidence="1 5">Belongs to the class-III pyridoxal-phosphate-dependent aminotransferase family.</text>
</comment>
<dbReference type="InterPro" id="IPR049704">
    <property type="entry name" value="Aminotrans_3_PPA_site"/>
</dbReference>
<dbReference type="PIRSF" id="PIRSF000521">
    <property type="entry name" value="Transaminase_4ab_Lys_Orn"/>
    <property type="match status" value="1"/>
</dbReference>
<name>A0A2T2XDN5_9FIRM</name>
<dbReference type="PANTHER" id="PTHR43094:SF1">
    <property type="entry name" value="AMINOTRANSFERASE CLASS-III"/>
    <property type="match status" value="1"/>
</dbReference>
<dbReference type="EMBL" id="PXYW01000035">
    <property type="protein sequence ID" value="PSR32609.1"/>
    <property type="molecule type" value="Genomic_DNA"/>
</dbReference>
<protein>
    <submittedName>
        <fullName evidence="6">Aspartate aminotransferase family protein</fullName>
    </submittedName>
</protein>
<dbReference type="SUPFAM" id="SSF53383">
    <property type="entry name" value="PLP-dependent transferases"/>
    <property type="match status" value="1"/>
</dbReference>
<dbReference type="InterPro" id="IPR015422">
    <property type="entry name" value="PyrdxlP-dep_Trfase_small"/>
</dbReference>
<keyword evidence="3 6" id="KW-0808">Transferase</keyword>
<dbReference type="PROSITE" id="PS00600">
    <property type="entry name" value="AA_TRANSFER_CLASS_3"/>
    <property type="match status" value="1"/>
</dbReference>
<evidence type="ECO:0000256" key="4">
    <source>
        <dbReference type="ARBA" id="ARBA00022898"/>
    </source>
</evidence>
<dbReference type="InterPro" id="IPR015421">
    <property type="entry name" value="PyrdxlP-dep_Trfase_major"/>
</dbReference>
<dbReference type="InterPro" id="IPR005814">
    <property type="entry name" value="Aminotrans_3"/>
</dbReference>
<evidence type="ECO:0000313" key="7">
    <source>
        <dbReference type="Proteomes" id="UP000242972"/>
    </source>
</evidence>
<evidence type="ECO:0000256" key="2">
    <source>
        <dbReference type="ARBA" id="ARBA00022576"/>
    </source>
</evidence>
<evidence type="ECO:0000313" key="6">
    <source>
        <dbReference type="EMBL" id="PSR32609.1"/>
    </source>
</evidence>
<dbReference type="Pfam" id="PF00202">
    <property type="entry name" value="Aminotran_3"/>
    <property type="match status" value="1"/>
</dbReference>
<dbReference type="Gene3D" id="3.40.640.10">
    <property type="entry name" value="Type I PLP-dependent aspartate aminotransferase-like (Major domain)"/>
    <property type="match status" value="1"/>
</dbReference>
<proteinExistence type="inferred from homology"/>